<accession>A0AAV1Z3C2</accession>
<organism evidence="1 2">
    <name type="scientific">Larinioides sclopetarius</name>
    <dbReference type="NCBI Taxonomy" id="280406"/>
    <lineage>
        <taxon>Eukaryota</taxon>
        <taxon>Metazoa</taxon>
        <taxon>Ecdysozoa</taxon>
        <taxon>Arthropoda</taxon>
        <taxon>Chelicerata</taxon>
        <taxon>Arachnida</taxon>
        <taxon>Araneae</taxon>
        <taxon>Araneomorphae</taxon>
        <taxon>Entelegynae</taxon>
        <taxon>Araneoidea</taxon>
        <taxon>Araneidae</taxon>
        <taxon>Larinioides</taxon>
    </lineage>
</organism>
<evidence type="ECO:0000313" key="2">
    <source>
        <dbReference type="Proteomes" id="UP001497382"/>
    </source>
</evidence>
<sequence>MLLRNFASAFRTFHPIQSSPKSRL</sequence>
<dbReference type="Proteomes" id="UP001497382">
    <property type="component" value="Unassembled WGS sequence"/>
</dbReference>
<dbReference type="EMBL" id="CAXIEN010000015">
    <property type="protein sequence ID" value="CAL1264893.1"/>
    <property type="molecule type" value="Genomic_DNA"/>
</dbReference>
<protein>
    <submittedName>
        <fullName evidence="1">Uncharacterized protein</fullName>
    </submittedName>
</protein>
<proteinExistence type="predicted"/>
<comment type="caution">
    <text evidence="1">The sequence shown here is derived from an EMBL/GenBank/DDBJ whole genome shotgun (WGS) entry which is preliminary data.</text>
</comment>
<gene>
    <name evidence="1" type="ORF">LARSCL_LOCUS2216</name>
</gene>
<reference evidence="1 2" key="1">
    <citation type="submission" date="2024-04" db="EMBL/GenBank/DDBJ databases">
        <authorList>
            <person name="Rising A."/>
            <person name="Reimegard J."/>
            <person name="Sonavane S."/>
            <person name="Akerstrom W."/>
            <person name="Nylinder S."/>
            <person name="Hedman E."/>
            <person name="Kallberg Y."/>
        </authorList>
    </citation>
    <scope>NUCLEOTIDE SEQUENCE [LARGE SCALE GENOMIC DNA]</scope>
</reference>
<name>A0AAV1Z3C2_9ARAC</name>
<dbReference type="AlphaFoldDB" id="A0AAV1Z3C2"/>
<keyword evidence="2" id="KW-1185">Reference proteome</keyword>
<evidence type="ECO:0000313" key="1">
    <source>
        <dbReference type="EMBL" id="CAL1264893.1"/>
    </source>
</evidence>